<proteinExistence type="inferred from homology"/>
<dbReference type="EMBL" id="CAKMMF010000007">
    <property type="protein sequence ID" value="CAH1201575.1"/>
    <property type="molecule type" value="Genomic_DNA"/>
</dbReference>
<keyword evidence="3" id="KW-0812">Transmembrane</keyword>
<dbReference type="PANTHER" id="PTHR22550">
    <property type="entry name" value="SPORE GERMINATION PROTEIN"/>
    <property type="match status" value="1"/>
</dbReference>
<dbReference type="PANTHER" id="PTHR22550:SF5">
    <property type="entry name" value="LEUCINE ZIPPER PROTEIN 4"/>
    <property type="match status" value="1"/>
</dbReference>
<reference evidence="4" key="1">
    <citation type="submission" date="2022-01" db="EMBL/GenBank/DDBJ databases">
        <authorList>
            <person name="Criscuolo A."/>
        </authorList>
    </citation>
    <scope>NUCLEOTIDE SEQUENCE</scope>
    <source>
        <strain evidence="4">CIP111893</strain>
    </source>
</reference>
<sequence>MKAGWNECKQESRFTSALPTDPKQTLLQLRELFGNPPDFQSTAIRIGSANGFICILKTMGDPKTMSDKLLVPLMEEASQGNSPLQFPQLEQMRQERLGVLPFVYAATIREAAERMLAGDAILLAEGVDKALCIEIGGIAARSIEEPKSQRVNRGSDDAFTEAMDTNISLLRRRLRNPLLRIEPFTAGEETRTSISLVYLENAAAPSLVSEFRRRLTAIKVRAIYDSGNVEELIGDKGSWFFPTVLDVERPDTVASMLVEGRCAVIVDGSPYVLIGPAVYGNYFISAGDYYFRPILANLIRLLRHTAFLISLFLPAFYLCVINYHSQMIPTTLLYSISGQEQGSPFPVGFMLIAMTLIFEVLREAGTRVPKSIGQAVPLAGAIILGEAAVQAGIVSNIILIVVASTELCGLVTPHYEFSNTVRIIRFGLLLLSSVLGIYGIFLGLVALVIHLASLHSFGVPYLKPFAPFRWRQQRDMLVRFSLKNEDPST</sequence>
<keyword evidence="3" id="KW-1133">Transmembrane helix</keyword>
<evidence type="ECO:0000256" key="3">
    <source>
        <dbReference type="SAM" id="Phobius"/>
    </source>
</evidence>
<evidence type="ECO:0000256" key="1">
    <source>
        <dbReference type="ARBA" id="ARBA00005278"/>
    </source>
</evidence>
<evidence type="ECO:0000256" key="2">
    <source>
        <dbReference type="ARBA" id="ARBA00023136"/>
    </source>
</evidence>
<dbReference type="InterPro" id="IPR050768">
    <property type="entry name" value="UPF0353/GerABKA_families"/>
</dbReference>
<organism evidence="4 5">
    <name type="scientific">Paenibacillus plantiphilus</name>
    <dbReference type="NCBI Taxonomy" id="2905650"/>
    <lineage>
        <taxon>Bacteria</taxon>
        <taxon>Bacillati</taxon>
        <taxon>Bacillota</taxon>
        <taxon>Bacilli</taxon>
        <taxon>Bacillales</taxon>
        <taxon>Paenibacillaceae</taxon>
        <taxon>Paenibacillus</taxon>
    </lineage>
</organism>
<feature type="transmembrane region" description="Helical" evidence="3">
    <location>
        <begin position="423"/>
        <end position="449"/>
    </location>
</feature>
<dbReference type="PIRSF" id="PIRSF005690">
    <property type="entry name" value="GerBA"/>
    <property type="match status" value="1"/>
</dbReference>
<dbReference type="Proteomes" id="UP000838686">
    <property type="component" value="Unassembled WGS sequence"/>
</dbReference>
<feature type="transmembrane region" description="Helical" evidence="3">
    <location>
        <begin position="343"/>
        <end position="361"/>
    </location>
</feature>
<protein>
    <submittedName>
        <fullName evidence="4">Spore germination protein B1</fullName>
    </submittedName>
</protein>
<keyword evidence="2 3" id="KW-0472">Membrane</keyword>
<dbReference type="RefSeq" id="WP_236340001.1">
    <property type="nucleotide sequence ID" value="NZ_CAKMMF010000007.1"/>
</dbReference>
<evidence type="ECO:0000313" key="5">
    <source>
        <dbReference type="Proteomes" id="UP000838686"/>
    </source>
</evidence>
<dbReference type="InterPro" id="IPR004995">
    <property type="entry name" value="Spore_Ger"/>
</dbReference>
<evidence type="ECO:0000313" key="4">
    <source>
        <dbReference type="EMBL" id="CAH1201575.1"/>
    </source>
</evidence>
<keyword evidence="5" id="KW-1185">Reference proteome</keyword>
<feature type="transmembrane region" description="Helical" evidence="3">
    <location>
        <begin position="301"/>
        <end position="323"/>
    </location>
</feature>
<comment type="similarity">
    <text evidence="1">Belongs to the GerABKA family.</text>
</comment>
<gene>
    <name evidence="4" type="primary">gerBA_2</name>
    <name evidence="4" type="ORF">PAECIP111893_01660</name>
</gene>
<comment type="caution">
    <text evidence="4">The sequence shown here is derived from an EMBL/GenBank/DDBJ whole genome shotgun (WGS) entry which is preliminary data.</text>
</comment>
<dbReference type="Pfam" id="PF03323">
    <property type="entry name" value="GerA"/>
    <property type="match status" value="1"/>
</dbReference>
<name>A0ABM9C3F4_9BACL</name>
<accession>A0ABM9C3F4</accession>